<protein>
    <recommendedName>
        <fullName evidence="5">non-reducing end alpha-L-arabinofuranosidase</fullName>
        <ecNumber evidence="5">3.2.1.55</ecNumber>
    </recommendedName>
</protein>
<dbReference type="OrthoDB" id="9758333at2"/>
<evidence type="ECO:0000256" key="8">
    <source>
        <dbReference type="ARBA" id="ARBA00023295"/>
    </source>
</evidence>
<evidence type="ECO:0000256" key="5">
    <source>
        <dbReference type="ARBA" id="ARBA00012670"/>
    </source>
</evidence>
<evidence type="ECO:0000256" key="6">
    <source>
        <dbReference type="ARBA" id="ARBA00022801"/>
    </source>
</evidence>
<dbReference type="PANTHER" id="PTHR43576:SF3">
    <property type="entry name" value="ALPHA-L-ARABINOFURANOSIDASE C"/>
    <property type="match status" value="1"/>
</dbReference>
<evidence type="ECO:0000313" key="11">
    <source>
        <dbReference type="Proteomes" id="UP000184128"/>
    </source>
</evidence>
<accession>A0A1M4VLB0</accession>
<dbReference type="Gene3D" id="3.20.20.80">
    <property type="entry name" value="Glycosidases"/>
    <property type="match status" value="1"/>
</dbReference>
<dbReference type="InterPro" id="IPR013780">
    <property type="entry name" value="Glyco_hydro_b"/>
</dbReference>
<keyword evidence="6" id="KW-0378">Hydrolase</keyword>
<evidence type="ECO:0000256" key="4">
    <source>
        <dbReference type="ARBA" id="ARBA00011165"/>
    </source>
</evidence>
<comment type="subunit">
    <text evidence="4">Homohexamer; trimer of dimers.</text>
</comment>
<dbReference type="STRING" id="1121025.SAMN02745249_00954"/>
<dbReference type="RefSeq" id="WP_073297122.1">
    <property type="nucleotide sequence ID" value="NZ_FQUF01000012.1"/>
</dbReference>
<dbReference type="PANTHER" id="PTHR43576">
    <property type="entry name" value="ALPHA-L-ARABINOFURANOSIDASE C-RELATED"/>
    <property type="match status" value="1"/>
</dbReference>
<evidence type="ECO:0000313" key="10">
    <source>
        <dbReference type="EMBL" id="SHE69831.1"/>
    </source>
</evidence>
<keyword evidence="11" id="KW-1185">Reference proteome</keyword>
<dbReference type="Pfam" id="PF06964">
    <property type="entry name" value="Alpha-L-AF_C"/>
    <property type="match status" value="1"/>
</dbReference>
<dbReference type="GO" id="GO:0046373">
    <property type="term" value="P:L-arabinose metabolic process"/>
    <property type="evidence" value="ECO:0007669"/>
    <property type="project" value="InterPro"/>
</dbReference>
<dbReference type="InterPro" id="IPR010720">
    <property type="entry name" value="Alpha-L-AF_C"/>
</dbReference>
<name>A0A1M4VLB0_9LACT</name>
<evidence type="ECO:0000256" key="1">
    <source>
        <dbReference type="ARBA" id="ARBA00001462"/>
    </source>
</evidence>
<reference evidence="10 11" key="1">
    <citation type="submission" date="2016-11" db="EMBL/GenBank/DDBJ databases">
        <authorList>
            <person name="Jaros S."/>
            <person name="Januszkiewicz K."/>
            <person name="Wedrychowicz H."/>
        </authorList>
    </citation>
    <scope>NUCLEOTIDE SEQUENCE [LARGE SCALE GENOMIC DNA]</scope>
    <source>
        <strain evidence="10 11">DSM 15692</strain>
    </source>
</reference>
<dbReference type="InterPro" id="IPR017853">
    <property type="entry name" value="GH"/>
</dbReference>
<keyword evidence="8" id="KW-0326">Glycosidase</keyword>
<dbReference type="Proteomes" id="UP000184128">
    <property type="component" value="Unassembled WGS sequence"/>
</dbReference>
<evidence type="ECO:0000259" key="9">
    <source>
        <dbReference type="SMART" id="SM00813"/>
    </source>
</evidence>
<sequence>MSEFVLKATKDYEIGKISNLLFGSFIEHMGSVIYSGIYEPGHKLADENGFRQDVLELAKDLELGCLRYPGGNFISAYNWEDTIGSKEGRKTKLDIAWQGIEPNEFGLHEFIEYADRLSTDVIFTLNLGTRGIEEAVNIVEYCNFDSGTYWSELRKKNGAEEPFNIKTWCLGNEMDGPWQIGAKTAEEYGRLANETSKAIKKIDTDIKTILVGSSTPRLNTYPEWDRIVLEEAYDNIDYLSLHNYLDKYDESDLTRPPKNEMYDTEEFLAKSIQFENHIKEVIATCDYVKAHKRSDKTIYLAFDEWNVHSQPKKENKKFEVGSPIDWTYFTMEDSLLFGSMGLALLRNCDRVKIGCQSLLVNTIPLILTDKDGKSWVNPTYFVFKDLSKYSKGTVLDSKLESLDRENNNITNKRMIDTVVVNNEDSIIVYAVNKTNNNHMLSLNIDFNFDKITHFEMFSEKLSDINHRDVPHKIKPISKDYNDKKSFSLKKYSWNTFILNK</sequence>
<proteinExistence type="inferred from homology"/>
<evidence type="ECO:0000256" key="3">
    <source>
        <dbReference type="ARBA" id="ARBA00007186"/>
    </source>
</evidence>
<organism evidence="10 11">
    <name type="scientific">Atopostipes suicloacalis DSM 15692</name>
    <dbReference type="NCBI Taxonomy" id="1121025"/>
    <lineage>
        <taxon>Bacteria</taxon>
        <taxon>Bacillati</taxon>
        <taxon>Bacillota</taxon>
        <taxon>Bacilli</taxon>
        <taxon>Lactobacillales</taxon>
        <taxon>Carnobacteriaceae</taxon>
        <taxon>Atopostipes</taxon>
    </lineage>
</organism>
<keyword evidence="7" id="KW-0119">Carbohydrate metabolism</keyword>
<comment type="similarity">
    <text evidence="3">Belongs to the glycosyl hydrolase 51 family.</text>
</comment>
<gene>
    <name evidence="10" type="ORF">SAMN02745249_00954</name>
</gene>
<dbReference type="EC" id="3.2.1.55" evidence="5"/>
<dbReference type="SUPFAM" id="SSF51011">
    <property type="entry name" value="Glycosyl hydrolase domain"/>
    <property type="match status" value="1"/>
</dbReference>
<dbReference type="Pfam" id="PF22848">
    <property type="entry name" value="ASD1_dom"/>
    <property type="match status" value="1"/>
</dbReference>
<dbReference type="SMART" id="SM00813">
    <property type="entry name" value="Alpha-L-AF_C"/>
    <property type="match status" value="1"/>
</dbReference>
<dbReference type="InterPro" id="IPR055235">
    <property type="entry name" value="ASD1_cat"/>
</dbReference>
<evidence type="ECO:0000256" key="7">
    <source>
        <dbReference type="ARBA" id="ARBA00023277"/>
    </source>
</evidence>
<comment type="pathway">
    <text evidence="2">Glycan metabolism.</text>
</comment>
<comment type="catalytic activity">
    <reaction evidence="1">
        <text>Hydrolysis of terminal non-reducing alpha-L-arabinofuranoside residues in alpha-L-arabinosides.</text>
        <dbReference type="EC" id="3.2.1.55"/>
    </reaction>
</comment>
<evidence type="ECO:0000256" key="2">
    <source>
        <dbReference type="ARBA" id="ARBA00004881"/>
    </source>
</evidence>
<feature type="domain" description="Alpha-L-arabinofuranosidase C-terminal" evidence="9">
    <location>
        <begin position="303"/>
        <end position="492"/>
    </location>
</feature>
<dbReference type="GO" id="GO:0000272">
    <property type="term" value="P:polysaccharide catabolic process"/>
    <property type="evidence" value="ECO:0007669"/>
    <property type="project" value="TreeGrafter"/>
</dbReference>
<dbReference type="EMBL" id="FQUF01000012">
    <property type="protein sequence ID" value="SHE69831.1"/>
    <property type="molecule type" value="Genomic_DNA"/>
</dbReference>
<dbReference type="GO" id="GO:0046556">
    <property type="term" value="F:alpha-L-arabinofuranosidase activity"/>
    <property type="evidence" value="ECO:0007669"/>
    <property type="project" value="UniProtKB-EC"/>
</dbReference>
<dbReference type="AlphaFoldDB" id="A0A1M4VLB0"/>
<dbReference type="SUPFAM" id="SSF51445">
    <property type="entry name" value="(Trans)glycosidases"/>
    <property type="match status" value="1"/>
</dbReference>
<dbReference type="Gene3D" id="2.60.40.1180">
    <property type="entry name" value="Golgi alpha-mannosidase II"/>
    <property type="match status" value="1"/>
</dbReference>